<feature type="region of interest" description="Disordered" evidence="6">
    <location>
        <begin position="284"/>
        <end position="304"/>
    </location>
</feature>
<feature type="transmembrane region" description="Helical" evidence="7">
    <location>
        <begin position="127"/>
        <end position="147"/>
    </location>
</feature>
<dbReference type="RefSeq" id="XP_031010874.1">
    <property type="nucleotide sequence ID" value="XM_031165091.1"/>
</dbReference>
<feature type="transmembrane region" description="Helical" evidence="7">
    <location>
        <begin position="206"/>
        <end position="225"/>
    </location>
</feature>
<dbReference type="Pfam" id="PF20684">
    <property type="entry name" value="Fung_rhodopsin"/>
    <property type="match status" value="1"/>
</dbReference>
<keyword evidence="3 7" id="KW-1133">Transmembrane helix</keyword>
<keyword evidence="10" id="KW-1185">Reference proteome</keyword>
<dbReference type="InterPro" id="IPR049326">
    <property type="entry name" value="Rhodopsin_dom_fungi"/>
</dbReference>
<evidence type="ECO:0000256" key="7">
    <source>
        <dbReference type="SAM" id="Phobius"/>
    </source>
</evidence>
<accession>A0A366QRH0</accession>
<feature type="transmembrane region" description="Helical" evidence="7">
    <location>
        <begin position="175"/>
        <end position="194"/>
    </location>
</feature>
<dbReference type="GeneID" id="42000387"/>
<sequence>MTLDFNTTDSKALQVFATSVFFFIVTPLFIAFRFWSRVTRRSGLGWDDMTVIISFSCAVAVQALLMVACNYGFGQHIEKLTTTNKMIALKLFYISQIFYKLTMNLAKISMLLFYLRIFVHRWFRRCCFTLIGLVTCYTIAAVTLSILQCNPVIGAWDKSMNPTCIDLEKFWLANAGYSIGTDVLILLLPMYPICTSKLSCAQKRGLIVLLTLGGGLVIATSIVRMTTLPFTAKTPDTTYNISSTMWSLIEQNLAIICTCLPMCRIPMPKRFPLWVSESELSQPEVSQAAGPTKRQTRRWSPYTGPRNVQGVTRSVVMSNDDKSDEVTLDSSDRTFTMSSLSSDVGAIRKIVEYQVTFETTPENNV</sequence>
<feature type="transmembrane region" description="Helical" evidence="7">
    <location>
        <begin position="93"/>
        <end position="115"/>
    </location>
</feature>
<protein>
    <recommendedName>
        <fullName evidence="8">Rhodopsin domain-containing protein</fullName>
    </recommendedName>
</protein>
<reference evidence="9 10" key="1">
    <citation type="submission" date="2018-06" db="EMBL/GenBank/DDBJ databases">
        <title>Fusarium incarnatum-equiseti species complex species 28.</title>
        <authorList>
            <person name="Gardiner D.M."/>
        </authorList>
    </citation>
    <scope>NUCLEOTIDE SEQUENCE [LARGE SCALE GENOMIC DNA]</scope>
    <source>
        <strain evidence="9 10">FIESC_28</strain>
    </source>
</reference>
<keyword evidence="4 7" id="KW-0472">Membrane</keyword>
<dbReference type="Proteomes" id="UP000253153">
    <property type="component" value="Unassembled WGS sequence"/>
</dbReference>
<evidence type="ECO:0000313" key="10">
    <source>
        <dbReference type="Proteomes" id="UP000253153"/>
    </source>
</evidence>
<keyword evidence="2 7" id="KW-0812">Transmembrane</keyword>
<dbReference type="PANTHER" id="PTHR33048">
    <property type="entry name" value="PTH11-LIKE INTEGRAL MEMBRANE PROTEIN (AFU_ORTHOLOGUE AFUA_5G11245)"/>
    <property type="match status" value="1"/>
</dbReference>
<evidence type="ECO:0000256" key="5">
    <source>
        <dbReference type="ARBA" id="ARBA00038359"/>
    </source>
</evidence>
<evidence type="ECO:0000256" key="4">
    <source>
        <dbReference type="ARBA" id="ARBA00023136"/>
    </source>
</evidence>
<feature type="domain" description="Rhodopsin" evidence="8">
    <location>
        <begin position="32"/>
        <end position="267"/>
    </location>
</feature>
<dbReference type="AlphaFoldDB" id="A0A366QRH0"/>
<gene>
    <name evidence="9" type="ORF">FIESC28_10961</name>
</gene>
<evidence type="ECO:0000256" key="6">
    <source>
        <dbReference type="SAM" id="MobiDB-lite"/>
    </source>
</evidence>
<dbReference type="EMBL" id="QKXC01000336">
    <property type="protein sequence ID" value="RBR06726.1"/>
    <property type="molecule type" value="Genomic_DNA"/>
</dbReference>
<organism evidence="9 10">
    <name type="scientific">Fusarium coffeatum</name>
    <dbReference type="NCBI Taxonomy" id="231269"/>
    <lineage>
        <taxon>Eukaryota</taxon>
        <taxon>Fungi</taxon>
        <taxon>Dikarya</taxon>
        <taxon>Ascomycota</taxon>
        <taxon>Pezizomycotina</taxon>
        <taxon>Sordariomycetes</taxon>
        <taxon>Hypocreomycetidae</taxon>
        <taxon>Hypocreales</taxon>
        <taxon>Nectriaceae</taxon>
        <taxon>Fusarium</taxon>
        <taxon>Fusarium incarnatum-equiseti species complex</taxon>
    </lineage>
</organism>
<evidence type="ECO:0000256" key="3">
    <source>
        <dbReference type="ARBA" id="ARBA00022989"/>
    </source>
</evidence>
<comment type="caution">
    <text evidence="9">The sequence shown here is derived from an EMBL/GenBank/DDBJ whole genome shotgun (WGS) entry which is preliminary data.</text>
</comment>
<comment type="similarity">
    <text evidence="5">Belongs to the SAT4 family.</text>
</comment>
<comment type="subcellular location">
    <subcellularLocation>
        <location evidence="1">Membrane</location>
        <topology evidence="1">Multi-pass membrane protein</topology>
    </subcellularLocation>
</comment>
<evidence type="ECO:0000313" key="9">
    <source>
        <dbReference type="EMBL" id="RBR06726.1"/>
    </source>
</evidence>
<dbReference type="GO" id="GO:0016020">
    <property type="term" value="C:membrane"/>
    <property type="evidence" value="ECO:0007669"/>
    <property type="project" value="UniProtKB-SubCell"/>
</dbReference>
<evidence type="ECO:0000259" key="8">
    <source>
        <dbReference type="Pfam" id="PF20684"/>
    </source>
</evidence>
<dbReference type="PANTHER" id="PTHR33048:SF55">
    <property type="entry name" value="INTEGRAL MEMBRANE PROTEIN"/>
    <property type="match status" value="1"/>
</dbReference>
<name>A0A366QRH0_9HYPO</name>
<feature type="transmembrane region" description="Helical" evidence="7">
    <location>
        <begin position="52"/>
        <end position="73"/>
    </location>
</feature>
<feature type="transmembrane region" description="Helical" evidence="7">
    <location>
        <begin position="12"/>
        <end position="32"/>
    </location>
</feature>
<dbReference type="OrthoDB" id="444631at2759"/>
<proteinExistence type="inferred from homology"/>
<dbReference type="InterPro" id="IPR052337">
    <property type="entry name" value="SAT4-like"/>
</dbReference>
<evidence type="ECO:0000256" key="1">
    <source>
        <dbReference type="ARBA" id="ARBA00004141"/>
    </source>
</evidence>
<evidence type="ECO:0000256" key="2">
    <source>
        <dbReference type="ARBA" id="ARBA00022692"/>
    </source>
</evidence>